<dbReference type="PANTHER" id="PTHR33741">
    <property type="entry name" value="TRANSMEMBRANE PROTEIN DDB_G0269096-RELATED"/>
    <property type="match status" value="1"/>
</dbReference>
<proteinExistence type="predicted"/>
<feature type="transmembrane region" description="Helical" evidence="2">
    <location>
        <begin position="98"/>
        <end position="118"/>
    </location>
</feature>
<dbReference type="Proteomes" id="UP000696485">
    <property type="component" value="Unassembled WGS sequence"/>
</dbReference>
<dbReference type="Pfam" id="PF04982">
    <property type="entry name" value="TM_HPP"/>
    <property type="match status" value="1"/>
</dbReference>
<feature type="transmembrane region" description="Helical" evidence="2">
    <location>
        <begin position="68"/>
        <end position="86"/>
    </location>
</feature>
<organism evidence="4 5">
    <name type="scientific">Podila minutissima</name>
    <dbReference type="NCBI Taxonomy" id="64525"/>
    <lineage>
        <taxon>Eukaryota</taxon>
        <taxon>Fungi</taxon>
        <taxon>Fungi incertae sedis</taxon>
        <taxon>Mucoromycota</taxon>
        <taxon>Mortierellomycotina</taxon>
        <taxon>Mortierellomycetes</taxon>
        <taxon>Mortierellales</taxon>
        <taxon>Mortierellaceae</taxon>
        <taxon>Podila</taxon>
    </lineage>
</organism>
<accession>A0A9P5VHT7</accession>
<feature type="transmembrane region" description="Helical" evidence="2">
    <location>
        <begin position="125"/>
        <end position="143"/>
    </location>
</feature>
<feature type="compositionally biased region" description="Polar residues" evidence="1">
    <location>
        <begin position="243"/>
        <end position="261"/>
    </location>
</feature>
<keyword evidence="5" id="KW-1185">Reference proteome</keyword>
<reference evidence="4" key="1">
    <citation type="journal article" date="2020" name="Fungal Divers.">
        <title>Resolving the Mortierellaceae phylogeny through synthesis of multi-gene phylogenetics and phylogenomics.</title>
        <authorList>
            <person name="Vandepol N."/>
            <person name="Liber J."/>
            <person name="Desiro A."/>
            <person name="Na H."/>
            <person name="Kennedy M."/>
            <person name="Barry K."/>
            <person name="Grigoriev I.V."/>
            <person name="Miller A.N."/>
            <person name="O'Donnell K."/>
            <person name="Stajich J.E."/>
            <person name="Bonito G."/>
        </authorList>
    </citation>
    <scope>NUCLEOTIDE SEQUENCE</scope>
    <source>
        <strain evidence="4">NVP1</strain>
    </source>
</reference>
<evidence type="ECO:0000313" key="5">
    <source>
        <dbReference type="Proteomes" id="UP000696485"/>
    </source>
</evidence>
<keyword evidence="2" id="KW-0472">Membrane</keyword>
<evidence type="ECO:0000313" key="4">
    <source>
        <dbReference type="EMBL" id="KAF9325434.1"/>
    </source>
</evidence>
<keyword evidence="2" id="KW-0812">Transmembrane</keyword>
<protein>
    <recommendedName>
        <fullName evidence="3">HPP transmembrane region domain-containing protein</fullName>
    </recommendedName>
</protein>
<dbReference type="EMBL" id="JAAAUY010000925">
    <property type="protein sequence ID" value="KAF9325434.1"/>
    <property type="molecule type" value="Genomic_DNA"/>
</dbReference>
<feature type="compositionally biased region" description="Acidic residues" evidence="1">
    <location>
        <begin position="230"/>
        <end position="242"/>
    </location>
</feature>
<dbReference type="InterPro" id="IPR058581">
    <property type="entry name" value="TM_HPP"/>
</dbReference>
<dbReference type="PANTHER" id="PTHR33741:SF5">
    <property type="entry name" value="TRANSMEMBRANE PROTEIN DDB_G0269096-RELATED"/>
    <property type="match status" value="1"/>
</dbReference>
<feature type="transmembrane region" description="Helical" evidence="2">
    <location>
        <begin position="36"/>
        <end position="56"/>
    </location>
</feature>
<sequence>MAPVAPPLEVYLGRMKGQRYDPTKLSSPPPPPPSRFAVLFSSFIGAFVGIAIVSLLNYNVQWFLERDVPVLSGAFGASAVLIYGAIEAPLSQPRNVIGGHIMSSLIGVSLYKLFNLLSAEMFNRLHWLVCALAVSISLCFMQLTHTVHPPASATALIAVSGGQTIYDLGYWYTLCPVALGIALMMVVAMVVNNVARKYPAHWWNPKTRKITVVDQDMSAPIADFISNTDNECDDENSQEQDNADTVTSEVPSASSRFSTKAPTLDQGQVHEHATKAVVHDPSTLLTKPVSPSAHAIAQISSPIGNHRHHHHNEPQFAIYYGGDHNEVLRDGEKMHDERYSTAGSPDVERGHHHHLDPRNTVTIEARGSQHPPQVASISAREEEYRSTIEALWQRIRELEAQTAPSP</sequence>
<name>A0A9P5VHT7_9FUNG</name>
<comment type="caution">
    <text evidence="4">The sequence shown here is derived from an EMBL/GenBank/DDBJ whole genome shotgun (WGS) entry which is preliminary data.</text>
</comment>
<evidence type="ECO:0000256" key="2">
    <source>
        <dbReference type="SAM" id="Phobius"/>
    </source>
</evidence>
<feature type="domain" description="HPP transmembrane region" evidence="3">
    <location>
        <begin position="33"/>
        <end position="199"/>
    </location>
</feature>
<evidence type="ECO:0000256" key="1">
    <source>
        <dbReference type="SAM" id="MobiDB-lite"/>
    </source>
</evidence>
<dbReference type="InterPro" id="IPR007065">
    <property type="entry name" value="HPP"/>
</dbReference>
<feature type="region of interest" description="Disordered" evidence="1">
    <location>
        <begin position="225"/>
        <end position="267"/>
    </location>
</feature>
<keyword evidence="2" id="KW-1133">Transmembrane helix</keyword>
<feature type="transmembrane region" description="Helical" evidence="2">
    <location>
        <begin position="170"/>
        <end position="191"/>
    </location>
</feature>
<gene>
    <name evidence="4" type="ORF">BG006_011087</name>
</gene>
<evidence type="ECO:0000259" key="3">
    <source>
        <dbReference type="Pfam" id="PF04982"/>
    </source>
</evidence>
<dbReference type="AlphaFoldDB" id="A0A9P5VHT7"/>